<dbReference type="EMBL" id="JBHUGA010000030">
    <property type="protein sequence ID" value="MFD1846759.1"/>
    <property type="molecule type" value="Genomic_DNA"/>
</dbReference>
<sequence>MLKEKWLAEADFTRSHDQSNITLMRLEVIAEELTEAHLDDLLGRPTVDSYGNDQEAGMLPFMEYMRAKYLEKYPFQGKAIGREQTSRLCTATLDRITGQETPTGVVVAVPDALGALTYNHLGVLPALG</sequence>
<reference evidence="2" key="1">
    <citation type="journal article" date="2019" name="Int. J. Syst. Evol. Microbiol.">
        <title>The Global Catalogue of Microorganisms (GCM) 10K type strain sequencing project: providing services to taxonomists for standard genome sequencing and annotation.</title>
        <authorList>
            <consortium name="The Broad Institute Genomics Platform"/>
            <consortium name="The Broad Institute Genome Sequencing Center for Infectious Disease"/>
            <person name="Wu L."/>
            <person name="Ma J."/>
        </authorList>
    </citation>
    <scope>NUCLEOTIDE SEQUENCE [LARGE SCALE GENOMIC DNA]</scope>
    <source>
        <strain evidence="2">JCM 11496</strain>
    </source>
</reference>
<proteinExistence type="predicted"/>
<evidence type="ECO:0000313" key="1">
    <source>
        <dbReference type="EMBL" id="MFD1846759.1"/>
    </source>
</evidence>
<evidence type="ECO:0000313" key="2">
    <source>
        <dbReference type="Proteomes" id="UP001597307"/>
    </source>
</evidence>
<accession>A0ABW4Q7P5</accession>
<name>A0ABW4Q7P5_9MICC</name>
<gene>
    <name evidence="1" type="ORF">ACFSFX_09135</name>
</gene>
<keyword evidence="2" id="KW-1185">Reference proteome</keyword>
<organism evidence="1 2">
    <name type="scientific">Arthrobacter flavus</name>
    <dbReference type="NCBI Taxonomy" id="95172"/>
    <lineage>
        <taxon>Bacteria</taxon>
        <taxon>Bacillati</taxon>
        <taxon>Actinomycetota</taxon>
        <taxon>Actinomycetes</taxon>
        <taxon>Micrococcales</taxon>
        <taxon>Micrococcaceae</taxon>
        <taxon>Arthrobacter</taxon>
    </lineage>
</organism>
<dbReference type="Proteomes" id="UP001597307">
    <property type="component" value="Unassembled WGS sequence"/>
</dbReference>
<protein>
    <submittedName>
        <fullName evidence="1">Uncharacterized protein</fullName>
    </submittedName>
</protein>
<comment type="caution">
    <text evidence="1">The sequence shown here is derived from an EMBL/GenBank/DDBJ whole genome shotgun (WGS) entry which is preliminary data.</text>
</comment>
<dbReference type="RefSeq" id="WP_343878216.1">
    <property type="nucleotide sequence ID" value="NZ_BAAAIJ010000013.1"/>
</dbReference>